<evidence type="ECO:0000259" key="4">
    <source>
        <dbReference type="PROSITE" id="PS50847"/>
    </source>
</evidence>
<dbReference type="STRING" id="8840.ENSAPLP00000030135"/>
<protein>
    <recommendedName>
        <fullName evidence="4">Gram-positive cocci surface proteins LPxTG domain-containing protein</fullName>
    </recommendedName>
</protein>
<dbReference type="InterPro" id="IPR052231">
    <property type="entry name" value="Rho_GEF_signaling-related"/>
</dbReference>
<sequence length="731" mass="76628">MDAQSLDAAVQGALRALYPPFEATAPTVLGQVFRLLETSYRGDGLCCLLEFLIPAKRLFEHVRQAACAPYFNCIFLHEGWPLCLHEKVVVHLAPLNPLLLRSGDFYLQAEPCEEHSARITVKHLSHDLRSVEETPIPEATYALLFTNEWLEEINCDHAGPPLHTCLVATENGIAPLPWSKIATPEFIDKPKAGPDTVPMGSPGSPAPEPAAAITPAPRSTPSTPEPYSNITGTIPGCKDASWKSKQGRYPGLIKVDQAASRQTPAVLDVPSLQEIISQNLEGEYVDLLDLSQEKLDLLARSLPPAHPLGQGAAAVLPWASGGPGVGSWPRVGGPSSQEGPCSPCQKRRLSGEPGLHGPRCRHRDSYLAALQNPVSFGPGLMAAILEEPDGPVPPAAPCKTPTPRGSRAGHPSSPPLLAHRPHRARPGVTGGEAAGLGSPRLPPTPARSEAAGSGHKFSFLKGPRLGTAPGDGSASQHEGGWKKVSAIYSPRMGRAKAAGKGMDAAAAAPMEDRSLQSTSVHNGPAAPRSRQPPGWQELHAGLLRSGIVCLPGGTDKLGRALLQVTTSGSAWGASWCSATELAKLLLCLCSLPRKDTKDSGLTAVVDARRQPPSPALFSALRSVQSVSPGCIHGVLLLADKDLGTHRERLPGVQVRAAIPLPSLSPPQGPPAWGPQAGPHRTGAAAPKGLLGSAGGCLPSHCPLPDTGVGITNLSLTGLLLLLVLLCLINIM</sequence>
<feature type="region of interest" description="Disordered" evidence="2">
    <location>
        <begin position="385"/>
        <end position="479"/>
    </location>
</feature>
<dbReference type="GeneTree" id="ENSGT00940000161174"/>
<feature type="domain" description="Gram-positive cocci surface proteins LPxTG" evidence="4">
    <location>
        <begin position="703"/>
        <end position="731"/>
    </location>
</feature>
<reference evidence="5" key="2">
    <citation type="submission" date="2025-08" db="UniProtKB">
        <authorList>
            <consortium name="Ensembl"/>
        </authorList>
    </citation>
    <scope>IDENTIFICATION</scope>
</reference>
<evidence type="ECO:0000313" key="5">
    <source>
        <dbReference type="Ensembl" id="ENSAPLP00000030135.1"/>
    </source>
</evidence>
<dbReference type="OMA" id="HERWIGF"/>
<organism evidence="5 6">
    <name type="scientific">Anas platyrhynchos platyrhynchos</name>
    <name type="common">Northern mallard</name>
    <dbReference type="NCBI Taxonomy" id="8840"/>
    <lineage>
        <taxon>Eukaryota</taxon>
        <taxon>Metazoa</taxon>
        <taxon>Chordata</taxon>
        <taxon>Craniata</taxon>
        <taxon>Vertebrata</taxon>
        <taxon>Euteleostomi</taxon>
        <taxon>Archelosauria</taxon>
        <taxon>Archosauria</taxon>
        <taxon>Dinosauria</taxon>
        <taxon>Saurischia</taxon>
        <taxon>Theropoda</taxon>
        <taxon>Coelurosauria</taxon>
        <taxon>Aves</taxon>
        <taxon>Neognathae</taxon>
        <taxon>Galloanserae</taxon>
        <taxon>Anseriformes</taxon>
        <taxon>Anatidae</taxon>
        <taxon>Anatinae</taxon>
        <taxon>Anas</taxon>
    </lineage>
</organism>
<dbReference type="AlphaFoldDB" id="A0A493TX34"/>
<feature type="region of interest" description="Disordered" evidence="2">
    <location>
        <begin position="189"/>
        <end position="234"/>
    </location>
</feature>
<feature type="compositionally biased region" description="Polar residues" evidence="2">
    <location>
        <begin position="219"/>
        <end position="232"/>
    </location>
</feature>
<evidence type="ECO:0000256" key="2">
    <source>
        <dbReference type="SAM" id="MobiDB-lite"/>
    </source>
</evidence>
<accession>A0A493TX34</accession>
<evidence type="ECO:0000256" key="1">
    <source>
        <dbReference type="ARBA" id="ARBA00022525"/>
    </source>
</evidence>
<keyword evidence="6" id="KW-1185">Reference proteome</keyword>
<dbReference type="Proteomes" id="UP000016666">
    <property type="component" value="Unassembled WGS sequence"/>
</dbReference>
<feature type="region of interest" description="Disordered" evidence="2">
    <location>
        <begin position="503"/>
        <end position="533"/>
    </location>
</feature>
<keyword evidence="1" id="KW-0964">Secreted</keyword>
<dbReference type="Ensembl" id="ENSAPLT00000022163.1">
    <property type="protein sequence ID" value="ENSAPLP00000030135.1"/>
    <property type="gene ID" value="ENSAPLG00000023336.1"/>
</dbReference>
<name>A0A493TX34_ANAPP</name>
<dbReference type="PROSITE" id="PS50847">
    <property type="entry name" value="GRAM_POS_ANCHORING"/>
    <property type="match status" value="1"/>
</dbReference>
<evidence type="ECO:0000256" key="3">
    <source>
        <dbReference type="SAM" id="Phobius"/>
    </source>
</evidence>
<proteinExistence type="predicted"/>
<evidence type="ECO:0000313" key="6">
    <source>
        <dbReference type="Proteomes" id="UP000016666"/>
    </source>
</evidence>
<keyword evidence="3" id="KW-0472">Membrane</keyword>
<keyword evidence="3" id="KW-0812">Transmembrane</keyword>
<keyword evidence="3" id="KW-1133">Transmembrane helix</keyword>
<feature type="region of interest" description="Disordered" evidence="2">
    <location>
        <begin position="326"/>
        <end position="358"/>
    </location>
</feature>
<dbReference type="PANTHER" id="PTHR45845:SF2">
    <property type="entry name" value="RIKEN CDNA D630003M21 GENE"/>
    <property type="match status" value="1"/>
</dbReference>
<dbReference type="InterPro" id="IPR019931">
    <property type="entry name" value="LPXTG_anchor"/>
</dbReference>
<reference evidence="5" key="3">
    <citation type="submission" date="2025-09" db="UniProtKB">
        <authorList>
            <consortium name="Ensembl"/>
        </authorList>
    </citation>
    <scope>IDENTIFICATION</scope>
</reference>
<reference evidence="6" key="1">
    <citation type="submission" date="2017-10" db="EMBL/GenBank/DDBJ databases">
        <title>A new Pekin duck reference genome.</title>
        <authorList>
            <person name="Hou Z.-C."/>
            <person name="Zhou Z.-K."/>
            <person name="Zhu F."/>
            <person name="Hou S.-S."/>
        </authorList>
    </citation>
    <scope>NUCLEOTIDE SEQUENCE [LARGE SCALE GENOMIC DNA]</scope>
</reference>
<feature type="transmembrane region" description="Helical" evidence="3">
    <location>
        <begin position="709"/>
        <end position="730"/>
    </location>
</feature>
<dbReference type="PANTHER" id="PTHR45845">
    <property type="entry name" value="RHO GUANINE NUCLEOTIDE EXCHANGE FACTOR-RELATED"/>
    <property type="match status" value="1"/>
</dbReference>